<accession>A0A0E9RSZ9</accession>
<dbReference type="EMBL" id="GBXM01076308">
    <property type="protein sequence ID" value="JAH32269.1"/>
    <property type="molecule type" value="Transcribed_RNA"/>
</dbReference>
<reference evidence="1" key="2">
    <citation type="journal article" date="2015" name="Fish Shellfish Immunol.">
        <title>Early steps in the European eel (Anguilla anguilla)-Vibrio vulnificus interaction in the gills: Role of the RtxA13 toxin.</title>
        <authorList>
            <person name="Callol A."/>
            <person name="Pajuelo D."/>
            <person name="Ebbesson L."/>
            <person name="Teles M."/>
            <person name="MacKenzie S."/>
            <person name="Amaro C."/>
        </authorList>
    </citation>
    <scope>NUCLEOTIDE SEQUENCE</scope>
</reference>
<dbReference type="AlphaFoldDB" id="A0A0E9RSZ9"/>
<proteinExistence type="predicted"/>
<organism evidence="1">
    <name type="scientific">Anguilla anguilla</name>
    <name type="common">European freshwater eel</name>
    <name type="synonym">Muraena anguilla</name>
    <dbReference type="NCBI Taxonomy" id="7936"/>
    <lineage>
        <taxon>Eukaryota</taxon>
        <taxon>Metazoa</taxon>
        <taxon>Chordata</taxon>
        <taxon>Craniata</taxon>
        <taxon>Vertebrata</taxon>
        <taxon>Euteleostomi</taxon>
        <taxon>Actinopterygii</taxon>
        <taxon>Neopterygii</taxon>
        <taxon>Teleostei</taxon>
        <taxon>Anguilliformes</taxon>
        <taxon>Anguillidae</taxon>
        <taxon>Anguilla</taxon>
    </lineage>
</organism>
<reference evidence="1" key="1">
    <citation type="submission" date="2014-11" db="EMBL/GenBank/DDBJ databases">
        <authorList>
            <person name="Amaro Gonzalez C."/>
        </authorList>
    </citation>
    <scope>NUCLEOTIDE SEQUENCE</scope>
</reference>
<sequence length="44" mass="4938">MVPQAAGHYLAAFVFSGFCGIHEARYPLPRVLFSLSLPSWKERS</sequence>
<protein>
    <submittedName>
        <fullName evidence="1">Uncharacterized protein</fullName>
    </submittedName>
</protein>
<name>A0A0E9RSZ9_ANGAN</name>
<evidence type="ECO:0000313" key="1">
    <source>
        <dbReference type="EMBL" id="JAH32269.1"/>
    </source>
</evidence>